<keyword evidence="5" id="KW-0547">Nucleotide-binding</keyword>
<dbReference type="EMBL" id="LT629776">
    <property type="protein sequence ID" value="SDS23813.1"/>
    <property type="molecule type" value="Genomic_DNA"/>
</dbReference>
<feature type="transmembrane region" description="Helical" evidence="9">
    <location>
        <begin position="132"/>
        <end position="155"/>
    </location>
</feature>
<organism evidence="12 13">
    <name type="scientific">Paraoerskovia marina</name>
    <dbReference type="NCBI Taxonomy" id="545619"/>
    <lineage>
        <taxon>Bacteria</taxon>
        <taxon>Bacillati</taxon>
        <taxon>Actinomycetota</taxon>
        <taxon>Actinomycetes</taxon>
        <taxon>Micrococcales</taxon>
        <taxon>Cellulomonadaceae</taxon>
        <taxon>Paraoerskovia</taxon>
    </lineage>
</organism>
<dbReference type="GO" id="GO:0000155">
    <property type="term" value="F:phosphorelay sensor kinase activity"/>
    <property type="evidence" value="ECO:0007669"/>
    <property type="project" value="InterPro"/>
</dbReference>
<evidence type="ECO:0000256" key="4">
    <source>
        <dbReference type="ARBA" id="ARBA00022679"/>
    </source>
</evidence>
<feature type="domain" description="DUF7134" evidence="11">
    <location>
        <begin position="32"/>
        <end position="200"/>
    </location>
</feature>
<dbReference type="OrthoDB" id="227596at2"/>
<protein>
    <recommendedName>
        <fullName evidence="2">histidine kinase</fullName>
        <ecNumber evidence="2">2.7.13.3</ecNumber>
    </recommendedName>
</protein>
<dbReference type="Pfam" id="PF23539">
    <property type="entry name" value="DUF7134"/>
    <property type="match status" value="1"/>
</dbReference>
<evidence type="ECO:0000259" key="10">
    <source>
        <dbReference type="Pfam" id="PF07730"/>
    </source>
</evidence>
<evidence type="ECO:0000256" key="9">
    <source>
        <dbReference type="SAM" id="Phobius"/>
    </source>
</evidence>
<evidence type="ECO:0000256" key="7">
    <source>
        <dbReference type="ARBA" id="ARBA00022840"/>
    </source>
</evidence>
<proteinExistence type="predicted"/>
<evidence type="ECO:0000256" key="2">
    <source>
        <dbReference type="ARBA" id="ARBA00012438"/>
    </source>
</evidence>
<feature type="transmembrane region" description="Helical" evidence="9">
    <location>
        <begin position="89"/>
        <end position="112"/>
    </location>
</feature>
<dbReference type="InterPro" id="IPR011712">
    <property type="entry name" value="Sig_transdc_His_kin_sub3_dim/P"/>
</dbReference>
<dbReference type="GO" id="GO:0046983">
    <property type="term" value="F:protein dimerization activity"/>
    <property type="evidence" value="ECO:0007669"/>
    <property type="project" value="InterPro"/>
</dbReference>
<keyword evidence="4" id="KW-0808">Transferase</keyword>
<dbReference type="GO" id="GO:0016020">
    <property type="term" value="C:membrane"/>
    <property type="evidence" value="ECO:0007669"/>
    <property type="project" value="InterPro"/>
</dbReference>
<dbReference type="AlphaFoldDB" id="A0A1H1QKF1"/>
<dbReference type="GO" id="GO:0005524">
    <property type="term" value="F:ATP binding"/>
    <property type="evidence" value="ECO:0007669"/>
    <property type="project" value="UniProtKB-KW"/>
</dbReference>
<keyword evidence="9" id="KW-0812">Transmembrane</keyword>
<gene>
    <name evidence="12" type="ORF">SAMN04489860_1108</name>
</gene>
<evidence type="ECO:0000313" key="12">
    <source>
        <dbReference type="EMBL" id="SDS23813.1"/>
    </source>
</evidence>
<accession>A0A1H1QKF1</accession>
<dbReference type="CDD" id="cd16917">
    <property type="entry name" value="HATPase_UhpB-NarQ-NarX-like"/>
    <property type="match status" value="1"/>
</dbReference>
<evidence type="ECO:0000256" key="6">
    <source>
        <dbReference type="ARBA" id="ARBA00022777"/>
    </source>
</evidence>
<dbReference type="InterPro" id="IPR036890">
    <property type="entry name" value="HATPase_C_sf"/>
</dbReference>
<name>A0A1H1QKF1_9CELL</name>
<keyword evidence="9" id="KW-0472">Membrane</keyword>
<feature type="domain" description="Signal transduction histidine kinase subgroup 3 dimerisation and phosphoacceptor" evidence="10">
    <location>
        <begin position="228"/>
        <end position="293"/>
    </location>
</feature>
<evidence type="ECO:0000313" key="13">
    <source>
        <dbReference type="Proteomes" id="UP000185663"/>
    </source>
</evidence>
<dbReference type="Gene3D" id="1.20.5.1930">
    <property type="match status" value="1"/>
</dbReference>
<sequence length="437" mass="45356">MTSTTPEPVPPGVPAPASPLTELDARNLGPVRRWFAVHPVGTDRVVVGLYLAATALALAVTDVPAARWWVAAASFVVAALLLRRRAHPVGVTVAVSVIGAIGILTLGDTAAFDLAAAFGVYTVASNRPAHDAWSTAGVAIVMVAGAALIASPSATYDDGLRIPADVPLGTITADRVVTAVFVVVVILIALSIGSTVHSRRLHIADLLDRANGFAREAEQSAQIAAAAERGRIAREMHDVVAHSLTVMVALADGAKALGPKDPELARQALDELTETGRTALTDMRSVLGVLRAPESGTENELATGAPDLDDVVATFRTAGLPVRLVREGGAANLPVPTRRAVERIVTEALTNVLRHAPLSPDVRVSLGGVWNPDGPGRSVEIVVLNTHGPGQSKSTSGAQQGIIGMRERATALGGTIEAGPYGSGWRVRALLPLKEEM</sequence>
<keyword evidence="8" id="KW-0902">Two-component regulatory system</keyword>
<dbReference type="PANTHER" id="PTHR24421">
    <property type="entry name" value="NITRATE/NITRITE SENSOR PROTEIN NARX-RELATED"/>
    <property type="match status" value="1"/>
</dbReference>
<evidence type="ECO:0000259" key="11">
    <source>
        <dbReference type="Pfam" id="PF23539"/>
    </source>
</evidence>
<evidence type="ECO:0000256" key="3">
    <source>
        <dbReference type="ARBA" id="ARBA00022553"/>
    </source>
</evidence>
<dbReference type="InterPro" id="IPR055558">
    <property type="entry name" value="DUF7134"/>
</dbReference>
<dbReference type="Pfam" id="PF07730">
    <property type="entry name" value="HisKA_3"/>
    <property type="match status" value="1"/>
</dbReference>
<keyword evidence="9" id="KW-1133">Transmembrane helix</keyword>
<dbReference type="EC" id="2.7.13.3" evidence="2"/>
<dbReference type="PANTHER" id="PTHR24421:SF10">
    <property type="entry name" value="NITRATE_NITRITE SENSOR PROTEIN NARQ"/>
    <property type="match status" value="1"/>
</dbReference>
<feature type="transmembrane region" description="Helical" evidence="9">
    <location>
        <begin position="66"/>
        <end position="82"/>
    </location>
</feature>
<dbReference type="SUPFAM" id="SSF55874">
    <property type="entry name" value="ATPase domain of HSP90 chaperone/DNA topoisomerase II/histidine kinase"/>
    <property type="match status" value="1"/>
</dbReference>
<evidence type="ECO:0000256" key="8">
    <source>
        <dbReference type="ARBA" id="ARBA00023012"/>
    </source>
</evidence>
<keyword evidence="6 12" id="KW-0418">Kinase</keyword>
<keyword evidence="13" id="KW-1185">Reference proteome</keyword>
<keyword evidence="7" id="KW-0067">ATP-binding</keyword>
<feature type="transmembrane region" description="Helical" evidence="9">
    <location>
        <begin position="176"/>
        <end position="196"/>
    </location>
</feature>
<dbReference type="Proteomes" id="UP000185663">
    <property type="component" value="Chromosome I"/>
</dbReference>
<comment type="catalytic activity">
    <reaction evidence="1">
        <text>ATP + protein L-histidine = ADP + protein N-phospho-L-histidine.</text>
        <dbReference type="EC" id="2.7.13.3"/>
    </reaction>
</comment>
<dbReference type="STRING" id="545619.SAMN04489860_1108"/>
<dbReference type="Gene3D" id="3.30.565.10">
    <property type="entry name" value="Histidine kinase-like ATPase, C-terminal domain"/>
    <property type="match status" value="1"/>
</dbReference>
<dbReference type="eggNOG" id="COG4585">
    <property type="taxonomic scope" value="Bacteria"/>
</dbReference>
<evidence type="ECO:0000256" key="5">
    <source>
        <dbReference type="ARBA" id="ARBA00022741"/>
    </source>
</evidence>
<reference evidence="12 13" key="1">
    <citation type="submission" date="2016-10" db="EMBL/GenBank/DDBJ databases">
        <authorList>
            <person name="de Groot N.N."/>
        </authorList>
    </citation>
    <scope>NUCLEOTIDE SEQUENCE [LARGE SCALE GENOMIC DNA]</scope>
    <source>
        <strain evidence="12 13">DSM 22126</strain>
    </source>
</reference>
<dbReference type="RefSeq" id="WP_083371877.1">
    <property type="nucleotide sequence ID" value="NZ_LT629776.1"/>
</dbReference>
<keyword evidence="3" id="KW-0597">Phosphoprotein</keyword>
<evidence type="ECO:0000256" key="1">
    <source>
        <dbReference type="ARBA" id="ARBA00000085"/>
    </source>
</evidence>
<dbReference type="InterPro" id="IPR050482">
    <property type="entry name" value="Sensor_HK_TwoCompSys"/>
</dbReference>